<name>A0A6J4UA68_9BACT</name>
<reference evidence="2" key="1">
    <citation type="submission" date="2020-02" db="EMBL/GenBank/DDBJ databases">
        <authorList>
            <person name="Meier V. D."/>
        </authorList>
    </citation>
    <scope>NUCLEOTIDE SEQUENCE</scope>
    <source>
        <strain evidence="2">AVDCRST_MAG49</strain>
    </source>
</reference>
<feature type="non-terminal residue" evidence="2">
    <location>
        <position position="72"/>
    </location>
</feature>
<organism evidence="2">
    <name type="scientific">uncultured Thermomicrobiales bacterium</name>
    <dbReference type="NCBI Taxonomy" id="1645740"/>
    <lineage>
        <taxon>Bacteria</taxon>
        <taxon>Pseudomonadati</taxon>
        <taxon>Thermomicrobiota</taxon>
        <taxon>Thermomicrobia</taxon>
        <taxon>Thermomicrobiales</taxon>
        <taxon>environmental samples</taxon>
    </lineage>
</organism>
<sequence>WRAPAWRRSRPAIEPGGPRRRSPGVWGRRAGRPATSARGHGPTLDRPTGGCAVHGGRSSSRWATGAPNEVGH</sequence>
<dbReference type="AlphaFoldDB" id="A0A6J4UA68"/>
<protein>
    <submittedName>
        <fullName evidence="2">Uncharacterized protein</fullName>
    </submittedName>
</protein>
<gene>
    <name evidence="2" type="ORF">AVDCRST_MAG49-1236</name>
</gene>
<accession>A0A6J4UA68</accession>
<feature type="compositionally biased region" description="Basic residues" evidence="1">
    <location>
        <begin position="1"/>
        <end position="10"/>
    </location>
</feature>
<dbReference type="EMBL" id="CADCWG010000068">
    <property type="protein sequence ID" value="CAA9543840.1"/>
    <property type="molecule type" value="Genomic_DNA"/>
</dbReference>
<feature type="region of interest" description="Disordered" evidence="1">
    <location>
        <begin position="1"/>
        <end position="72"/>
    </location>
</feature>
<evidence type="ECO:0000256" key="1">
    <source>
        <dbReference type="SAM" id="MobiDB-lite"/>
    </source>
</evidence>
<proteinExistence type="predicted"/>
<feature type="non-terminal residue" evidence="2">
    <location>
        <position position="1"/>
    </location>
</feature>
<evidence type="ECO:0000313" key="2">
    <source>
        <dbReference type="EMBL" id="CAA9543840.1"/>
    </source>
</evidence>